<dbReference type="PATRIC" id="fig|999415.3.peg.1567"/>
<dbReference type="GO" id="GO:0006508">
    <property type="term" value="P:proteolysis"/>
    <property type="evidence" value="ECO:0007669"/>
    <property type="project" value="UniProtKB-KW"/>
</dbReference>
<dbReference type="EMBL" id="AGEJ01000024">
    <property type="protein sequence ID" value="EMD16137.1"/>
    <property type="molecule type" value="Genomic_DNA"/>
</dbReference>
<evidence type="ECO:0000256" key="6">
    <source>
        <dbReference type="ARBA" id="ARBA00044538"/>
    </source>
</evidence>
<dbReference type="BioCyc" id="ECAT999415-HMP:GTTI-1595-MONOMER"/>
<evidence type="ECO:0000256" key="3">
    <source>
        <dbReference type="ARBA" id="ARBA00022801"/>
    </source>
</evidence>
<evidence type="ECO:0000256" key="5">
    <source>
        <dbReference type="ARBA" id="ARBA00044503"/>
    </source>
</evidence>
<dbReference type="SUPFAM" id="SSF118010">
    <property type="entry name" value="TM1457-like"/>
    <property type="match status" value="1"/>
</dbReference>
<accession>M2P779</accession>
<dbReference type="GO" id="GO:0042254">
    <property type="term" value="P:ribosome biogenesis"/>
    <property type="evidence" value="ECO:0007669"/>
    <property type="project" value="UniProtKB-KW"/>
</dbReference>
<dbReference type="Pfam" id="PF04327">
    <property type="entry name" value="Peptidase_Prp"/>
    <property type="match status" value="1"/>
</dbReference>
<sequence>MIKVDLSYHLEQLIHVEISGHAQSNEYGKDLVCAGVSSIATGIANTLVKHDFLSQGKIVLREGYIDITVDNVTSENQLILETLVISLKGIEDSYGQYIKINQKEE</sequence>
<keyword evidence="4" id="KW-0788">Thiol protease</keyword>
<dbReference type="InterPro" id="IPR036764">
    <property type="entry name" value="Peptidase_Prp_sf"/>
</dbReference>
<name>M2P779_9FIRM</name>
<dbReference type="Proteomes" id="UP000011758">
    <property type="component" value="Unassembled WGS sequence"/>
</dbReference>
<comment type="caution">
    <text evidence="7">The sequence shown here is derived from an EMBL/GenBank/DDBJ whole genome shotgun (WGS) entry which is preliminary data.</text>
</comment>
<dbReference type="RefSeq" id="WP_004803742.1">
    <property type="nucleotide sequence ID" value="NZ_AUGJ01000011.1"/>
</dbReference>
<comment type="similarity">
    <text evidence="5">Belongs to the Prp family.</text>
</comment>
<protein>
    <recommendedName>
        <fullName evidence="6">Ribosomal processing cysteine protease Prp</fullName>
    </recommendedName>
</protein>
<dbReference type="PANTHER" id="PTHR39178:SF1">
    <property type="entry name" value="RIBOSOMAL-PROCESSING CYSTEINE PROTEASE PRP"/>
    <property type="match status" value="1"/>
</dbReference>
<gene>
    <name evidence="7" type="ORF">HMPREF9943_01540</name>
</gene>
<dbReference type="Gene3D" id="3.30.70.1490">
    <property type="entry name" value="Cysteine protease Prp"/>
    <property type="match status" value="1"/>
</dbReference>
<keyword evidence="3" id="KW-0378">Hydrolase</keyword>
<keyword evidence="2" id="KW-0645">Protease</keyword>
<evidence type="ECO:0000313" key="8">
    <source>
        <dbReference type="Proteomes" id="UP000011758"/>
    </source>
</evidence>
<evidence type="ECO:0000313" key="7">
    <source>
        <dbReference type="EMBL" id="EMD16137.1"/>
    </source>
</evidence>
<dbReference type="CDD" id="cd16332">
    <property type="entry name" value="Prp-like"/>
    <property type="match status" value="1"/>
</dbReference>
<dbReference type="STRING" id="999415.HMPREF9943_01540"/>
<reference evidence="7 8" key="1">
    <citation type="submission" date="2013-02" db="EMBL/GenBank/DDBJ databases">
        <title>The Genome Sequence of Lactobacillus catenaformis F0143.</title>
        <authorList>
            <consortium name="The Broad Institute Genome Sequencing Platform"/>
            <person name="Earl A."/>
            <person name="Ward D."/>
            <person name="Feldgarden M."/>
            <person name="Gevers D."/>
            <person name="Izard J."/>
            <person name="Blanton J.M."/>
            <person name="Mathney J."/>
            <person name="Dewhirst F.E."/>
            <person name="Young S.K."/>
            <person name="Zeng Q."/>
            <person name="Gargeya S."/>
            <person name="Fitzgerald M."/>
            <person name="Haas B."/>
            <person name="Abouelleil A."/>
            <person name="Alvarado L."/>
            <person name="Arachchi H.M."/>
            <person name="Berlin A."/>
            <person name="Chapman S.B."/>
            <person name="Gearin G."/>
            <person name="Goldberg J."/>
            <person name="Griggs A."/>
            <person name="Gujja S."/>
            <person name="Hansen M."/>
            <person name="Heiman D."/>
            <person name="Howarth C."/>
            <person name="Larimer J."/>
            <person name="Lui A."/>
            <person name="MacDonald P.J.P."/>
            <person name="McCowen C."/>
            <person name="Montmayeur A."/>
            <person name="Murphy C."/>
            <person name="Neiman D."/>
            <person name="Pearson M."/>
            <person name="Priest M."/>
            <person name="Roberts A."/>
            <person name="Saif S."/>
            <person name="Shea T."/>
            <person name="Sisk P."/>
            <person name="Stolte C."/>
            <person name="Sykes S."/>
            <person name="Wortman J."/>
            <person name="Nusbaum C."/>
            <person name="Birren B."/>
        </authorList>
    </citation>
    <scope>NUCLEOTIDE SEQUENCE [LARGE SCALE GENOMIC DNA]</scope>
    <source>
        <strain evidence="7 8">OT 569</strain>
    </source>
</reference>
<proteinExistence type="inferred from homology"/>
<evidence type="ECO:0000256" key="2">
    <source>
        <dbReference type="ARBA" id="ARBA00022670"/>
    </source>
</evidence>
<evidence type="ECO:0000256" key="4">
    <source>
        <dbReference type="ARBA" id="ARBA00022807"/>
    </source>
</evidence>
<dbReference type="AlphaFoldDB" id="M2P779"/>
<keyword evidence="8" id="KW-1185">Reference proteome</keyword>
<keyword evidence="1" id="KW-0690">Ribosome biogenesis</keyword>
<dbReference type="OrthoDB" id="48998at2"/>
<dbReference type="eggNOG" id="COG2868">
    <property type="taxonomic scope" value="Bacteria"/>
</dbReference>
<dbReference type="GO" id="GO:0008234">
    <property type="term" value="F:cysteine-type peptidase activity"/>
    <property type="evidence" value="ECO:0007669"/>
    <property type="project" value="UniProtKB-KW"/>
</dbReference>
<organism evidence="7 8">
    <name type="scientific">Eggerthia catenaformis OT 569 = DSM 20559</name>
    <dbReference type="NCBI Taxonomy" id="999415"/>
    <lineage>
        <taxon>Bacteria</taxon>
        <taxon>Bacillati</taxon>
        <taxon>Bacillota</taxon>
        <taxon>Erysipelotrichia</taxon>
        <taxon>Erysipelotrichales</taxon>
        <taxon>Coprobacillaceae</taxon>
        <taxon>Eggerthia</taxon>
    </lineage>
</organism>
<dbReference type="PANTHER" id="PTHR39178">
    <property type="entry name" value="HYPOTHETICAL RIBOSOME-ASSOCIATED PROTEIN"/>
    <property type="match status" value="1"/>
</dbReference>
<dbReference type="InterPro" id="IPR007422">
    <property type="entry name" value="Peptidase_Prp"/>
</dbReference>
<evidence type="ECO:0000256" key="1">
    <source>
        <dbReference type="ARBA" id="ARBA00022517"/>
    </source>
</evidence>